<name>A0A1S7B7L3_9MICO</name>
<proteinExistence type="predicted"/>
<organism evidence="1 2">
    <name type="scientific">Plantibacter flavus</name>
    <dbReference type="NCBI Taxonomy" id="150123"/>
    <lineage>
        <taxon>Bacteria</taxon>
        <taxon>Bacillati</taxon>
        <taxon>Actinomycetota</taxon>
        <taxon>Actinomycetes</taxon>
        <taxon>Micrococcales</taxon>
        <taxon>Microbacteriaceae</taxon>
        <taxon>Plantibacter</taxon>
    </lineage>
</organism>
<evidence type="ECO:0000313" key="2">
    <source>
        <dbReference type="Proteomes" id="UP000266915"/>
    </source>
</evidence>
<dbReference type="PANTHER" id="PTHR36974:SF1">
    <property type="entry name" value="DOXX FAMILY MEMBRANE PROTEIN"/>
    <property type="match status" value="1"/>
</dbReference>
<accession>A0A1S7B7L3</accession>
<evidence type="ECO:0000313" key="1">
    <source>
        <dbReference type="EMBL" id="ROR81191.1"/>
    </source>
</evidence>
<dbReference type="Proteomes" id="UP000266915">
    <property type="component" value="Unassembled WGS sequence"/>
</dbReference>
<reference evidence="1 2" key="1">
    <citation type="submission" date="2018-11" db="EMBL/GenBank/DDBJ databases">
        <title>Sequencing the genomes of 1000 actinobacteria strains.</title>
        <authorList>
            <person name="Klenk H.-P."/>
        </authorList>
    </citation>
    <scope>NUCLEOTIDE SEQUENCE [LARGE SCALE GENOMIC DNA]</scope>
    <source>
        <strain evidence="1 2">DSM 14012</strain>
    </source>
</reference>
<dbReference type="STRING" id="150123.BWO91_06710"/>
<dbReference type="RefSeq" id="WP_064296521.1">
    <property type="nucleotide sequence ID" value="NZ_CP019402.1"/>
</dbReference>
<dbReference type="AlphaFoldDB" id="A0A1S7B7L3"/>
<comment type="caution">
    <text evidence="1">The sequence shown here is derived from an EMBL/GenBank/DDBJ whole genome shotgun (WGS) entry which is preliminary data.</text>
</comment>
<dbReference type="OrthoDB" id="9788974at2"/>
<dbReference type="GO" id="GO:0016020">
    <property type="term" value="C:membrane"/>
    <property type="evidence" value="ECO:0007669"/>
    <property type="project" value="UniProtKB-SubCell"/>
</dbReference>
<sequence>MAGSKARTAARLLLGGALVFAGVSHLTFARKDFQAQVPEWVPIDEDTTVLASGVVEIALGAALASGVKRTAVGNLAAAFFTAIFPGNLSQWLNRRDAFGLDTDSRRFTRLFFQPVLIAWALWSTRR</sequence>
<keyword evidence="2" id="KW-1185">Reference proteome</keyword>
<protein>
    <submittedName>
        <fullName evidence="1">Putative membrane protein</fullName>
    </submittedName>
</protein>
<gene>
    <name evidence="1" type="ORF">EDD42_1245</name>
</gene>
<dbReference type="EMBL" id="RKHL01000001">
    <property type="protein sequence ID" value="ROR81191.1"/>
    <property type="molecule type" value="Genomic_DNA"/>
</dbReference>
<dbReference type="KEGG" id="pflu:BWO91_06710"/>
<dbReference type="PANTHER" id="PTHR36974">
    <property type="entry name" value="MEMBRANE PROTEIN-RELATED"/>
    <property type="match status" value="1"/>
</dbReference>